<keyword evidence="1" id="KW-0732">Signal</keyword>
<dbReference type="OrthoDB" id="5334168at2"/>
<dbReference type="KEGG" id="sua:Saut_0550"/>
<protein>
    <recommendedName>
        <fullName evidence="4">Cytochrome c</fullName>
    </recommendedName>
</protein>
<organism evidence="2 3">
    <name type="scientific">Sulfurimonas autotrophica (strain ATCC BAA-671 / DSM 16294 / JCM 11897 / OK10)</name>
    <dbReference type="NCBI Taxonomy" id="563040"/>
    <lineage>
        <taxon>Bacteria</taxon>
        <taxon>Pseudomonadati</taxon>
        <taxon>Campylobacterota</taxon>
        <taxon>Epsilonproteobacteria</taxon>
        <taxon>Campylobacterales</taxon>
        <taxon>Sulfurimonadaceae</taxon>
        <taxon>Sulfurimonas</taxon>
    </lineage>
</organism>
<dbReference type="EMBL" id="CP002205">
    <property type="protein sequence ID" value="ADN08599.1"/>
    <property type="molecule type" value="Genomic_DNA"/>
</dbReference>
<reference evidence="3" key="1">
    <citation type="journal article" date="2010" name="Stand. Genomic Sci.">
        <title>Complete genome sequence of Sulfurimonas autotrophica type strain (OK10).</title>
        <authorList>
            <person name="Sikorski J."/>
            <person name="Munk C."/>
            <person name="Lapidus A."/>
            <person name="Djao O."/>
            <person name="Lucas S."/>
            <person name="Glavina Del Rio T."/>
            <person name="Nolan M."/>
            <person name="Tice H."/>
            <person name="Han C."/>
            <person name="Cheng J."/>
            <person name="Tapia R."/>
            <person name="Goodwin L."/>
            <person name="Pitluck S."/>
            <person name="Liolios K."/>
            <person name="Ivanova N."/>
            <person name="Mavromatis K."/>
            <person name="Mikhailova N."/>
            <person name="Pati A."/>
            <person name="Sims D."/>
            <person name="Meincke L."/>
            <person name="Brettin T."/>
            <person name="Detter J."/>
            <person name="Chen A."/>
            <person name="Palaniappan K."/>
            <person name="Land M."/>
            <person name="Hauser L."/>
            <person name="Chang Y."/>
            <person name="Jeffries C."/>
            <person name="Rohde M."/>
            <person name="Lang E."/>
            <person name="Spring S."/>
            <person name="Goker M."/>
            <person name="Woyke T."/>
            <person name="Bristow J."/>
            <person name="Eisen J."/>
            <person name="Markowitz V."/>
            <person name="Hugenholtz P."/>
            <person name="Kyrpides N."/>
            <person name="Klenk H."/>
        </authorList>
    </citation>
    <scope>NUCLEOTIDE SEQUENCE [LARGE SCALE GENOMIC DNA]</scope>
    <source>
        <strain evidence="3">ATCC BAA-671 / DSM 16294 / JCM 11897 / OK10</strain>
    </source>
</reference>
<evidence type="ECO:0000313" key="3">
    <source>
        <dbReference type="Proteomes" id="UP000007803"/>
    </source>
</evidence>
<sequence length="142" mass="16199">MAKKLLLTGLTALLLSVTSLAAYDLKSNMLQLNSELSEVQRTFMISDQEGVKKSILKFAKHAQDLLGNKEKFKTMLPKNKQYKVNEAVMAAQIIEHNVQIILDAINNKYQQSGRTRRENSQVAYTYIEGACFRCHNLVRDDY</sequence>
<evidence type="ECO:0000313" key="2">
    <source>
        <dbReference type="EMBL" id="ADN08599.1"/>
    </source>
</evidence>
<keyword evidence="3" id="KW-1185">Reference proteome</keyword>
<evidence type="ECO:0000256" key="1">
    <source>
        <dbReference type="SAM" id="SignalP"/>
    </source>
</evidence>
<feature type="chain" id="PRO_5003141410" description="Cytochrome c" evidence="1">
    <location>
        <begin position="22"/>
        <end position="142"/>
    </location>
</feature>
<feature type="signal peptide" evidence="1">
    <location>
        <begin position="1"/>
        <end position="21"/>
    </location>
</feature>
<evidence type="ECO:0008006" key="4">
    <source>
        <dbReference type="Google" id="ProtNLM"/>
    </source>
</evidence>
<gene>
    <name evidence="2" type="ordered locus">Saut_0550</name>
</gene>
<dbReference type="eggNOG" id="ENOG5031AJC">
    <property type="taxonomic scope" value="Bacteria"/>
</dbReference>
<proteinExistence type="predicted"/>
<dbReference type="HOGENOM" id="CLU_1874377_0_0_7"/>
<name>E0UPK7_SULAO</name>
<accession>E0UPK7</accession>
<dbReference type="Proteomes" id="UP000007803">
    <property type="component" value="Chromosome"/>
</dbReference>
<dbReference type="AlphaFoldDB" id="E0UPK7"/>
<dbReference type="RefSeq" id="WP_013326355.1">
    <property type="nucleotide sequence ID" value="NC_014506.1"/>
</dbReference>